<dbReference type="SUPFAM" id="SSF53756">
    <property type="entry name" value="UDP-Glycosyltransferase/glycogen phosphorylase"/>
    <property type="match status" value="1"/>
</dbReference>
<sequence length="341" mass="38663">MQKILFITGSVNQTSQMHQIATELPDFDCWFSQLFTDNRILNLLIKHTTLLNGTVLSGQFKTTAEKYLRQHNLQIDQGAKLNHYDLVVYCSDLVVPARMRQFKTIWVQEGMVDKYTIMSKLVKSLGLPPFLCGNTSLNGSSNVCDVYCLASAGYEEFFIEKGADGKKTVVTGMPNYDNLAQFLNNDFPHHNYVMVATTDMRETYRFENRPAFIKKAVQIANGRPMLFKLHPNEIVKRAEKEIRRYAPAGTMIFSTGNTQHMIANCSELITQYSTVVYTGIALGKKVHSWFNLEQLKKLSPLQNGGSSAKNIAEICREYINHTGHKKDFDPKRALTGQLSEI</sequence>
<proteinExistence type="predicted"/>
<name>A0ABU1TGM4_9SPHI</name>
<reference evidence="1 2" key="1">
    <citation type="submission" date="2023-07" db="EMBL/GenBank/DDBJ databases">
        <title>Sorghum-associated microbial communities from plants grown in Nebraska, USA.</title>
        <authorList>
            <person name="Schachtman D."/>
        </authorList>
    </citation>
    <scope>NUCLEOTIDE SEQUENCE [LARGE SCALE GENOMIC DNA]</scope>
    <source>
        <strain evidence="1 2">3262</strain>
    </source>
</reference>
<keyword evidence="2" id="KW-1185">Reference proteome</keyword>
<accession>A0ABU1TGM4</accession>
<gene>
    <name evidence="1" type="ORF">J2W55_004256</name>
</gene>
<evidence type="ECO:0000313" key="1">
    <source>
        <dbReference type="EMBL" id="MDR6944396.1"/>
    </source>
</evidence>
<dbReference type="Gene3D" id="3.40.50.12580">
    <property type="match status" value="1"/>
</dbReference>
<evidence type="ECO:0000313" key="2">
    <source>
        <dbReference type="Proteomes" id="UP001247620"/>
    </source>
</evidence>
<comment type="caution">
    <text evidence="1">The sequence shown here is derived from an EMBL/GenBank/DDBJ whole genome shotgun (WGS) entry which is preliminary data.</text>
</comment>
<dbReference type="EMBL" id="JAVDUU010000004">
    <property type="protein sequence ID" value="MDR6944396.1"/>
    <property type="molecule type" value="Genomic_DNA"/>
</dbReference>
<evidence type="ECO:0008006" key="3">
    <source>
        <dbReference type="Google" id="ProtNLM"/>
    </source>
</evidence>
<protein>
    <recommendedName>
        <fullName evidence="3">UDP-N-acetylglucosamine 2-epimerase (Non-hydrolysing)</fullName>
    </recommendedName>
</protein>
<dbReference type="InterPro" id="IPR043148">
    <property type="entry name" value="TagF_C"/>
</dbReference>
<dbReference type="RefSeq" id="WP_310100375.1">
    <property type="nucleotide sequence ID" value="NZ_JAVDUU010000004.1"/>
</dbReference>
<dbReference type="Proteomes" id="UP001247620">
    <property type="component" value="Unassembled WGS sequence"/>
</dbReference>
<organism evidence="1 2">
    <name type="scientific">Mucilaginibacter pocheonensis</name>
    <dbReference type="NCBI Taxonomy" id="398050"/>
    <lineage>
        <taxon>Bacteria</taxon>
        <taxon>Pseudomonadati</taxon>
        <taxon>Bacteroidota</taxon>
        <taxon>Sphingobacteriia</taxon>
        <taxon>Sphingobacteriales</taxon>
        <taxon>Sphingobacteriaceae</taxon>
        <taxon>Mucilaginibacter</taxon>
    </lineage>
</organism>